<dbReference type="InterPro" id="IPR011664">
    <property type="entry name" value="Abi_system_AbiD/AbiF-like"/>
</dbReference>
<dbReference type="Proteomes" id="UP000248954">
    <property type="component" value="Chromosome 1"/>
</dbReference>
<dbReference type="EMBL" id="LS483348">
    <property type="protein sequence ID" value="SQF42209.1"/>
    <property type="molecule type" value="Genomic_DNA"/>
</dbReference>
<sequence>MNMPQPLTWDEQLELLKKRGMTVKTDDVKKLEHISYYRLKEFARPLARTRKENGQTIICYNGISFSQVLTRYYQDKNLRINLLHAIEKIEVSLKTKVSYILGKYYGAFGYLNFSNWVNRNRFNRFETEKKQYYFKKNLLDIISKSKNPELRQRDNLSKDGFPSVWLGIDLLMFGNLVSIIKLMNSRILRELAALYDFKVEELLSWIKCLNFIRNLCAHNSNILDIKLQTVPVTRESWNEFLYFIHKGDSKRPTNRLAIVLLIVIEFVRKINDSYRWNNIRDNLRAIRSSNEKNVQLLGFKDSSISLDPYEIINCLKKQD</sequence>
<organism evidence="1 2">
    <name type="scientific">Streptococcus lutetiensis</name>
    <dbReference type="NCBI Taxonomy" id="150055"/>
    <lineage>
        <taxon>Bacteria</taxon>
        <taxon>Bacillati</taxon>
        <taxon>Bacillota</taxon>
        <taxon>Bacilli</taxon>
        <taxon>Lactobacillales</taxon>
        <taxon>Streptococcaceae</taxon>
        <taxon>Streptococcus</taxon>
    </lineage>
</organism>
<dbReference type="InterPro" id="IPR017034">
    <property type="entry name" value="Abi_system_AbiD/AbiF"/>
</dbReference>
<evidence type="ECO:0000313" key="1">
    <source>
        <dbReference type="EMBL" id="SQF42209.1"/>
    </source>
</evidence>
<name>A0AB38G5C9_9STRE</name>
<accession>A0AB38G5C9</accession>
<proteinExistence type="predicted"/>
<evidence type="ECO:0000313" key="2">
    <source>
        <dbReference type="Proteomes" id="UP000248954"/>
    </source>
</evidence>
<dbReference type="AlphaFoldDB" id="A0AB38G5C9"/>
<protein>
    <submittedName>
        <fullName evidence="1">Abortive infection phage resistance protein</fullName>
    </submittedName>
</protein>
<dbReference type="Pfam" id="PF07751">
    <property type="entry name" value="Abi_2"/>
    <property type="match status" value="1"/>
</dbReference>
<reference evidence="1 2" key="1">
    <citation type="submission" date="2018-06" db="EMBL/GenBank/DDBJ databases">
        <authorList>
            <consortium name="Pathogen Informatics"/>
            <person name="Doyle S."/>
        </authorList>
    </citation>
    <scope>NUCLEOTIDE SEQUENCE [LARGE SCALE GENOMIC DNA]</scope>
    <source>
        <strain evidence="1 2">NCTC8738</strain>
    </source>
</reference>
<dbReference type="PIRSF" id="PIRSF034934">
    <property type="entry name" value="AbiF_AbiD"/>
    <property type="match status" value="1"/>
</dbReference>
<gene>
    <name evidence="1" type="ORF">NCTC8738_00992</name>
</gene>